<name>A0AAV7LLZ5_PLEWA</name>
<evidence type="ECO:0000313" key="2">
    <source>
        <dbReference type="EMBL" id="KAJ1091397.1"/>
    </source>
</evidence>
<protein>
    <submittedName>
        <fullName evidence="2">Uncharacterized protein</fullName>
    </submittedName>
</protein>
<accession>A0AAV7LLZ5</accession>
<gene>
    <name evidence="2" type="ORF">NDU88_004523</name>
</gene>
<feature type="compositionally biased region" description="Basic and acidic residues" evidence="1">
    <location>
        <begin position="29"/>
        <end position="49"/>
    </location>
</feature>
<dbReference type="EMBL" id="JANPWB010000015">
    <property type="protein sequence ID" value="KAJ1091397.1"/>
    <property type="molecule type" value="Genomic_DNA"/>
</dbReference>
<sequence>MRDKFQTRRGREEEQKGRRQESDEERDGDEERGKGSEEERERDEEEKRGQSNAEPGEWLLPSWGEEDEAAADGGLKAPVALGGGILNPESRHTSGEAWHIQVPPY</sequence>
<evidence type="ECO:0000256" key="1">
    <source>
        <dbReference type="SAM" id="MobiDB-lite"/>
    </source>
</evidence>
<dbReference type="Proteomes" id="UP001066276">
    <property type="component" value="Chromosome 11"/>
</dbReference>
<dbReference type="AlphaFoldDB" id="A0AAV7LLZ5"/>
<evidence type="ECO:0000313" key="3">
    <source>
        <dbReference type="Proteomes" id="UP001066276"/>
    </source>
</evidence>
<organism evidence="2 3">
    <name type="scientific">Pleurodeles waltl</name>
    <name type="common">Iberian ribbed newt</name>
    <dbReference type="NCBI Taxonomy" id="8319"/>
    <lineage>
        <taxon>Eukaryota</taxon>
        <taxon>Metazoa</taxon>
        <taxon>Chordata</taxon>
        <taxon>Craniata</taxon>
        <taxon>Vertebrata</taxon>
        <taxon>Euteleostomi</taxon>
        <taxon>Amphibia</taxon>
        <taxon>Batrachia</taxon>
        <taxon>Caudata</taxon>
        <taxon>Salamandroidea</taxon>
        <taxon>Salamandridae</taxon>
        <taxon>Pleurodelinae</taxon>
        <taxon>Pleurodeles</taxon>
    </lineage>
</organism>
<proteinExistence type="predicted"/>
<keyword evidence="3" id="KW-1185">Reference proteome</keyword>
<comment type="caution">
    <text evidence="2">The sequence shown here is derived from an EMBL/GenBank/DDBJ whole genome shotgun (WGS) entry which is preliminary data.</text>
</comment>
<reference evidence="2" key="1">
    <citation type="journal article" date="2022" name="bioRxiv">
        <title>Sequencing and chromosome-scale assembly of the giantPleurodeles waltlgenome.</title>
        <authorList>
            <person name="Brown T."/>
            <person name="Elewa A."/>
            <person name="Iarovenko S."/>
            <person name="Subramanian E."/>
            <person name="Araus A.J."/>
            <person name="Petzold A."/>
            <person name="Susuki M."/>
            <person name="Suzuki K.-i.T."/>
            <person name="Hayashi T."/>
            <person name="Toyoda A."/>
            <person name="Oliveira C."/>
            <person name="Osipova E."/>
            <person name="Leigh N.D."/>
            <person name="Simon A."/>
            <person name="Yun M.H."/>
        </authorList>
    </citation>
    <scope>NUCLEOTIDE SEQUENCE</scope>
    <source>
        <strain evidence="2">20211129_DDA</strain>
        <tissue evidence="2">Liver</tissue>
    </source>
</reference>
<feature type="compositionally biased region" description="Basic and acidic residues" evidence="1">
    <location>
        <begin position="1"/>
        <end position="21"/>
    </location>
</feature>
<feature type="region of interest" description="Disordered" evidence="1">
    <location>
        <begin position="1"/>
        <end position="105"/>
    </location>
</feature>